<dbReference type="EMBL" id="CM000881">
    <property type="protein sequence ID" value="PNT70377.1"/>
    <property type="molecule type" value="Genomic_DNA"/>
</dbReference>
<gene>
    <name evidence="5" type="primary">LOC104582554</name>
    <name evidence="4" type="ORF">BRADI_2g11130v3</name>
</gene>
<dbReference type="InterPro" id="IPR046960">
    <property type="entry name" value="PPR_At4g14850-like_plant"/>
</dbReference>
<feature type="repeat" description="PPR" evidence="3">
    <location>
        <begin position="150"/>
        <end position="180"/>
    </location>
</feature>
<dbReference type="EMBL" id="CM000881">
    <property type="protein sequence ID" value="PNT70378.1"/>
    <property type="molecule type" value="Genomic_DNA"/>
</dbReference>
<dbReference type="PROSITE" id="PS51375">
    <property type="entry name" value="PPR"/>
    <property type="match status" value="4"/>
</dbReference>
<reference evidence="4" key="2">
    <citation type="submission" date="2017-06" db="EMBL/GenBank/DDBJ databases">
        <title>WGS assembly of Brachypodium distachyon.</title>
        <authorList>
            <consortium name="The International Brachypodium Initiative"/>
            <person name="Lucas S."/>
            <person name="Harmon-Smith M."/>
            <person name="Lail K."/>
            <person name="Tice H."/>
            <person name="Grimwood J."/>
            <person name="Bruce D."/>
            <person name="Barry K."/>
            <person name="Shu S."/>
            <person name="Lindquist E."/>
            <person name="Wang M."/>
            <person name="Pitluck S."/>
            <person name="Vogel J.P."/>
            <person name="Garvin D.F."/>
            <person name="Mockler T.C."/>
            <person name="Schmutz J."/>
            <person name="Rokhsar D."/>
            <person name="Bevan M.W."/>
        </authorList>
    </citation>
    <scope>NUCLEOTIDE SEQUENCE</scope>
    <source>
        <strain evidence="4">Bd21</strain>
    </source>
</reference>
<dbReference type="Pfam" id="PF13041">
    <property type="entry name" value="PPR_2"/>
    <property type="match status" value="2"/>
</dbReference>
<dbReference type="InterPro" id="IPR046848">
    <property type="entry name" value="E_motif"/>
</dbReference>
<dbReference type="Proteomes" id="UP000008810">
    <property type="component" value="Chromosome 2"/>
</dbReference>
<dbReference type="FunFam" id="1.25.40.10:FF:000712">
    <property type="entry name" value="Os07g0670000 protein"/>
    <property type="match status" value="1"/>
</dbReference>
<dbReference type="PANTHER" id="PTHR47926">
    <property type="entry name" value="PENTATRICOPEPTIDE REPEAT-CONTAINING PROTEIN"/>
    <property type="match status" value="1"/>
</dbReference>
<dbReference type="Gramene" id="PNT70379">
    <property type="protein sequence ID" value="PNT70379"/>
    <property type="gene ID" value="BRADI_2g11130v3"/>
</dbReference>
<protein>
    <recommendedName>
        <fullName evidence="7">Pentacotripeptide-repeat region of PRORP domain-containing protein</fullName>
    </recommendedName>
</protein>
<dbReference type="GeneID" id="104582554"/>
<dbReference type="EnsemblPlants" id="PNT70377">
    <property type="protein sequence ID" value="PNT70377"/>
    <property type="gene ID" value="BRADI_2g11130v3"/>
</dbReference>
<dbReference type="FunFam" id="1.25.40.10:FF:000685">
    <property type="entry name" value="Putative pentatricopeptide repeat-containing protein"/>
    <property type="match status" value="1"/>
</dbReference>
<dbReference type="AlphaFoldDB" id="I1HEP4"/>
<dbReference type="Gramene" id="KQK03998">
    <property type="protein sequence ID" value="KQK03998"/>
    <property type="gene ID" value="BRADI_2g11130v3"/>
</dbReference>
<dbReference type="EMBL" id="CM000881">
    <property type="protein sequence ID" value="PNT70379.1"/>
    <property type="molecule type" value="Genomic_DNA"/>
</dbReference>
<dbReference type="EnsemblPlants" id="KQK03999">
    <property type="protein sequence ID" value="KQK03999"/>
    <property type="gene ID" value="BRADI_2g11130v3"/>
</dbReference>
<proteinExistence type="predicted"/>
<dbReference type="Gramene" id="PNT70378">
    <property type="protein sequence ID" value="PNT70378"/>
    <property type="gene ID" value="BRADI_2g11130v3"/>
</dbReference>
<dbReference type="Pfam" id="PF01535">
    <property type="entry name" value="PPR"/>
    <property type="match status" value="5"/>
</dbReference>
<keyword evidence="2" id="KW-0809">Transit peptide</keyword>
<dbReference type="EnsemblPlants" id="KQK03998">
    <property type="protein sequence ID" value="KQK03998"/>
    <property type="gene ID" value="BRADI_2g11130v3"/>
</dbReference>
<dbReference type="GO" id="GO:0009451">
    <property type="term" value="P:RNA modification"/>
    <property type="evidence" value="ECO:0000318"/>
    <property type="project" value="GO_Central"/>
</dbReference>
<dbReference type="PANTHER" id="PTHR47926:SF418">
    <property type="entry name" value="(WILD MALAYSIAN BANANA) HYPOTHETICAL PROTEIN"/>
    <property type="match status" value="1"/>
</dbReference>
<dbReference type="InterPro" id="IPR011990">
    <property type="entry name" value="TPR-like_helical_dom_sf"/>
</dbReference>
<sequence length="573" mass="61922">MTVSSVHALTTTLLSAARRPGPARASPAHAAQLHARLLVSARLAHPLHLTQLVSLYADAGLPDAALRAFHAHHLTAANLRTYTALISRLACPQPVLAFSLFARQLLPSPRRALRPNPHVISAVLAACASLPTIHGRQVHACAAKTVSLADVFVYTGLVHLYAKGGDMASSTRVFDEMPHRSVASWNALLVGYARNGMYLEALRMFRELAAQGRNVPLDQVSMSSALSACTGASAVNFGRQVHACIVKVGLDGNAVCVTNALLDMYTKCGCSQEASVLFDSVNCRDVFTWNIVILGCIHENCFERACGMFRFMVRAGVLPDDVSFTTALQASVCLAEWALGVSLHASVVKTGFLVSQGVATSLITMYSKSGRLDDARSVFDVAENHLSIMSWTAMITALQQHGQGGPAIDLFETLLEKGIMPDHITFGSVLSSCSHSGFVEKGRRYFSLMTQVYKLTPWSEHYSCMVDMFGRAGLLGEAKQFIDNMQVKPDASVLGALLAACLNCGDLELGKEVAENLFEIEPGNAGNYVLLANIYALHGRFEEAKEVRIRMVSLDARKEKGCSLVNIENVSIR</sequence>
<evidence type="ECO:0000256" key="2">
    <source>
        <dbReference type="ARBA" id="ARBA00022946"/>
    </source>
</evidence>
<dbReference type="EnsemblPlants" id="PNT70378">
    <property type="protein sequence ID" value="PNT70378"/>
    <property type="gene ID" value="BRADI_2g11130v3"/>
</dbReference>
<keyword evidence="6" id="KW-1185">Reference proteome</keyword>
<dbReference type="OMA" id="QDSHRHK"/>
<dbReference type="Gramene" id="PNT70377">
    <property type="protein sequence ID" value="PNT70377"/>
    <property type="gene ID" value="BRADI_2g11130v3"/>
</dbReference>
<feature type="repeat" description="PPR" evidence="3">
    <location>
        <begin position="285"/>
        <end position="319"/>
    </location>
</feature>
<name>I1HEP4_BRADI</name>
<organism evidence="5">
    <name type="scientific">Brachypodium distachyon</name>
    <name type="common">Purple false brome</name>
    <name type="synonym">Trachynia distachya</name>
    <dbReference type="NCBI Taxonomy" id="15368"/>
    <lineage>
        <taxon>Eukaryota</taxon>
        <taxon>Viridiplantae</taxon>
        <taxon>Streptophyta</taxon>
        <taxon>Embryophyta</taxon>
        <taxon>Tracheophyta</taxon>
        <taxon>Spermatophyta</taxon>
        <taxon>Magnoliopsida</taxon>
        <taxon>Liliopsida</taxon>
        <taxon>Poales</taxon>
        <taxon>Poaceae</taxon>
        <taxon>BOP clade</taxon>
        <taxon>Pooideae</taxon>
        <taxon>Stipodae</taxon>
        <taxon>Brachypodieae</taxon>
        <taxon>Brachypodium</taxon>
    </lineage>
</organism>
<dbReference type="InterPro" id="IPR002885">
    <property type="entry name" value="PPR_rpt"/>
</dbReference>
<dbReference type="EMBL" id="CM000881">
    <property type="protein sequence ID" value="KQK03999.1"/>
    <property type="molecule type" value="Genomic_DNA"/>
</dbReference>
<feature type="repeat" description="PPR" evidence="3">
    <location>
        <begin position="387"/>
        <end position="421"/>
    </location>
</feature>
<dbReference type="Gramene" id="KQK03999">
    <property type="protein sequence ID" value="KQK03999"/>
    <property type="gene ID" value="BRADI_2g11130v3"/>
</dbReference>
<evidence type="ECO:0000313" key="5">
    <source>
        <dbReference type="EnsemblPlants" id="PNT70377"/>
    </source>
</evidence>
<keyword evidence="1" id="KW-0677">Repeat</keyword>
<dbReference type="KEGG" id="bdi:104582554"/>
<dbReference type="NCBIfam" id="TIGR00756">
    <property type="entry name" value="PPR"/>
    <property type="match status" value="2"/>
</dbReference>
<dbReference type="HOGENOM" id="CLU_002706_37_2_1"/>
<evidence type="ECO:0000256" key="1">
    <source>
        <dbReference type="ARBA" id="ARBA00022737"/>
    </source>
</evidence>
<evidence type="ECO:0000313" key="6">
    <source>
        <dbReference type="Proteomes" id="UP000008810"/>
    </source>
</evidence>
<dbReference type="RefSeq" id="XP_024315728.1">
    <property type="nucleotide sequence ID" value="XM_024459960.1"/>
</dbReference>
<dbReference type="GO" id="GO:0003723">
    <property type="term" value="F:RNA binding"/>
    <property type="evidence" value="ECO:0000318"/>
    <property type="project" value="GO_Central"/>
</dbReference>
<dbReference type="Gene3D" id="1.25.40.10">
    <property type="entry name" value="Tetratricopeptide repeat domain"/>
    <property type="match status" value="3"/>
</dbReference>
<feature type="repeat" description="PPR" evidence="3">
    <location>
        <begin position="181"/>
        <end position="215"/>
    </location>
</feature>
<reference evidence="4 5" key="1">
    <citation type="journal article" date="2010" name="Nature">
        <title>Genome sequencing and analysis of the model grass Brachypodium distachyon.</title>
        <authorList>
            <consortium name="International Brachypodium Initiative"/>
        </authorList>
    </citation>
    <scope>NUCLEOTIDE SEQUENCE [LARGE SCALE GENOMIC DNA]</scope>
    <source>
        <strain evidence="4">Bd21</strain>
        <strain evidence="5">cv. Bd21</strain>
    </source>
</reference>
<evidence type="ECO:0008006" key="7">
    <source>
        <dbReference type="Google" id="ProtNLM"/>
    </source>
</evidence>
<dbReference type="FunFam" id="1.25.40.10:FF:002599">
    <property type="entry name" value="Pentatricopeptide repeat-containing protein"/>
    <property type="match status" value="1"/>
</dbReference>
<dbReference type="SUPFAM" id="SSF48452">
    <property type="entry name" value="TPR-like"/>
    <property type="match status" value="1"/>
</dbReference>
<dbReference type="GO" id="GO:0005739">
    <property type="term" value="C:mitochondrion"/>
    <property type="evidence" value="ECO:0000318"/>
    <property type="project" value="GO_Central"/>
</dbReference>
<dbReference type="RefSeq" id="XP_010230797.1">
    <property type="nucleotide sequence ID" value="XM_010232495.3"/>
</dbReference>
<accession>I1HEP4</accession>
<dbReference type="eggNOG" id="KOG4197">
    <property type="taxonomic scope" value="Eukaryota"/>
</dbReference>
<dbReference type="EnsemblPlants" id="PNT70379">
    <property type="protein sequence ID" value="PNT70379"/>
    <property type="gene ID" value="BRADI_2g11130v3"/>
</dbReference>
<dbReference type="EMBL" id="CM000881">
    <property type="protein sequence ID" value="KQK03998.1"/>
    <property type="molecule type" value="Genomic_DNA"/>
</dbReference>
<dbReference type="OrthoDB" id="1853681at2759"/>
<reference evidence="5" key="3">
    <citation type="submission" date="2018-08" db="UniProtKB">
        <authorList>
            <consortium name="EnsemblPlants"/>
        </authorList>
    </citation>
    <scope>IDENTIFICATION</scope>
    <source>
        <strain evidence="5">cv. Bd21</strain>
    </source>
</reference>
<evidence type="ECO:0000256" key="3">
    <source>
        <dbReference type="PROSITE-ProRule" id="PRU00708"/>
    </source>
</evidence>
<dbReference type="Pfam" id="PF20431">
    <property type="entry name" value="E_motif"/>
    <property type="match status" value="1"/>
</dbReference>
<evidence type="ECO:0000313" key="4">
    <source>
        <dbReference type="EMBL" id="KQK03998.1"/>
    </source>
</evidence>